<dbReference type="AlphaFoldDB" id="A0A9J6B4W9"/>
<evidence type="ECO:0000256" key="1">
    <source>
        <dbReference type="SAM" id="MobiDB-lite"/>
    </source>
</evidence>
<keyword evidence="3" id="KW-1185">Reference proteome</keyword>
<organism evidence="2 3">
    <name type="scientific">Solanum commersonii</name>
    <name type="common">Commerson's wild potato</name>
    <name type="synonym">Commerson's nightshade</name>
    <dbReference type="NCBI Taxonomy" id="4109"/>
    <lineage>
        <taxon>Eukaryota</taxon>
        <taxon>Viridiplantae</taxon>
        <taxon>Streptophyta</taxon>
        <taxon>Embryophyta</taxon>
        <taxon>Tracheophyta</taxon>
        <taxon>Spermatophyta</taxon>
        <taxon>Magnoliopsida</taxon>
        <taxon>eudicotyledons</taxon>
        <taxon>Gunneridae</taxon>
        <taxon>Pentapetalae</taxon>
        <taxon>asterids</taxon>
        <taxon>lamiids</taxon>
        <taxon>Solanales</taxon>
        <taxon>Solanaceae</taxon>
        <taxon>Solanoideae</taxon>
        <taxon>Solaneae</taxon>
        <taxon>Solanum</taxon>
    </lineage>
</organism>
<accession>A0A9J6B4W9</accession>
<sequence length="104" mass="11124">MSRGDARGPLTSGSPNLQSPAFPKAPSRPLSRLVVKTTDREVALGLGAMSWPQGLASHYTKDSSRIPSRTVVYTTGRKGGHEPLGSSLPRLGSLALWLRLTLFP</sequence>
<evidence type="ECO:0000313" key="2">
    <source>
        <dbReference type="EMBL" id="KAG5631790.1"/>
    </source>
</evidence>
<dbReference type="Proteomes" id="UP000824120">
    <property type="component" value="Chromosome 1"/>
</dbReference>
<protein>
    <submittedName>
        <fullName evidence="2">Uncharacterized protein</fullName>
    </submittedName>
</protein>
<comment type="caution">
    <text evidence="2">The sequence shown here is derived from an EMBL/GenBank/DDBJ whole genome shotgun (WGS) entry which is preliminary data.</text>
</comment>
<gene>
    <name evidence="2" type="ORF">H5410_003507</name>
</gene>
<evidence type="ECO:0000313" key="3">
    <source>
        <dbReference type="Proteomes" id="UP000824120"/>
    </source>
</evidence>
<feature type="region of interest" description="Disordered" evidence="1">
    <location>
        <begin position="1"/>
        <end position="32"/>
    </location>
</feature>
<name>A0A9J6B4W9_SOLCO</name>
<proteinExistence type="predicted"/>
<reference evidence="2 3" key="1">
    <citation type="submission" date="2020-09" db="EMBL/GenBank/DDBJ databases">
        <title>De no assembly of potato wild relative species, Solanum commersonii.</title>
        <authorList>
            <person name="Cho K."/>
        </authorList>
    </citation>
    <scope>NUCLEOTIDE SEQUENCE [LARGE SCALE GENOMIC DNA]</scope>
    <source>
        <strain evidence="2">LZ3.2</strain>
        <tissue evidence="2">Leaf</tissue>
    </source>
</reference>
<dbReference type="EMBL" id="JACXVP010000001">
    <property type="protein sequence ID" value="KAG5631790.1"/>
    <property type="molecule type" value="Genomic_DNA"/>
</dbReference>